<sequence>MPNTSKSQPPKKPAPVAPPSPRSAGGGVGGQCLCSPTTHQGSFRCRYHRSMSSAWLRRSNSMPSAASKSSSGATSASAADPEAQPAETP</sequence>
<evidence type="ECO:0000313" key="3">
    <source>
        <dbReference type="Proteomes" id="UP000233837"/>
    </source>
</evidence>
<evidence type="ECO:0000256" key="1">
    <source>
        <dbReference type="SAM" id="MobiDB-lite"/>
    </source>
</evidence>
<dbReference type="PANTHER" id="PTHR33132">
    <property type="entry name" value="OSJNBB0118P14.9 PROTEIN"/>
    <property type="match status" value="1"/>
</dbReference>
<feature type="region of interest" description="Disordered" evidence="1">
    <location>
        <begin position="1"/>
        <end position="31"/>
    </location>
</feature>
<organism evidence="2 3">
    <name type="scientific">Dendrobium catenatum</name>
    <dbReference type="NCBI Taxonomy" id="906689"/>
    <lineage>
        <taxon>Eukaryota</taxon>
        <taxon>Viridiplantae</taxon>
        <taxon>Streptophyta</taxon>
        <taxon>Embryophyta</taxon>
        <taxon>Tracheophyta</taxon>
        <taxon>Spermatophyta</taxon>
        <taxon>Magnoliopsida</taxon>
        <taxon>Liliopsida</taxon>
        <taxon>Asparagales</taxon>
        <taxon>Orchidaceae</taxon>
        <taxon>Epidendroideae</taxon>
        <taxon>Malaxideae</taxon>
        <taxon>Dendrobiinae</taxon>
        <taxon>Dendrobium</taxon>
    </lineage>
</organism>
<gene>
    <name evidence="2" type="ORF">MA16_Dca012033</name>
</gene>
<dbReference type="AlphaFoldDB" id="A0A2I0WW08"/>
<accession>A0A2I0WW08</accession>
<feature type="compositionally biased region" description="Pro residues" evidence="1">
    <location>
        <begin position="10"/>
        <end position="21"/>
    </location>
</feature>
<reference evidence="2 3" key="1">
    <citation type="journal article" date="2016" name="Sci. Rep.">
        <title>The Dendrobium catenatum Lindl. genome sequence provides insights into polysaccharide synthase, floral development and adaptive evolution.</title>
        <authorList>
            <person name="Zhang G.Q."/>
            <person name="Xu Q."/>
            <person name="Bian C."/>
            <person name="Tsai W.C."/>
            <person name="Yeh C.M."/>
            <person name="Liu K.W."/>
            <person name="Yoshida K."/>
            <person name="Zhang L.S."/>
            <person name="Chang S.B."/>
            <person name="Chen F."/>
            <person name="Shi Y."/>
            <person name="Su Y.Y."/>
            <person name="Zhang Y.Q."/>
            <person name="Chen L.J."/>
            <person name="Yin Y."/>
            <person name="Lin M."/>
            <person name="Huang H."/>
            <person name="Deng H."/>
            <person name="Wang Z.W."/>
            <person name="Zhu S.L."/>
            <person name="Zhao X."/>
            <person name="Deng C."/>
            <person name="Niu S.C."/>
            <person name="Huang J."/>
            <person name="Wang M."/>
            <person name="Liu G.H."/>
            <person name="Yang H.J."/>
            <person name="Xiao X.J."/>
            <person name="Hsiao Y.Y."/>
            <person name="Wu W.L."/>
            <person name="Chen Y.Y."/>
            <person name="Mitsuda N."/>
            <person name="Ohme-Takagi M."/>
            <person name="Luo Y.B."/>
            <person name="Van de Peer Y."/>
            <person name="Liu Z.J."/>
        </authorList>
    </citation>
    <scope>NUCLEOTIDE SEQUENCE [LARGE SCALE GENOMIC DNA]</scope>
    <source>
        <tissue evidence="2">The whole plant</tissue>
    </source>
</reference>
<name>A0A2I0WW08_9ASPA</name>
<feature type="compositionally biased region" description="Low complexity" evidence="1">
    <location>
        <begin position="59"/>
        <end position="79"/>
    </location>
</feature>
<keyword evidence="3" id="KW-1185">Reference proteome</keyword>
<reference evidence="2 3" key="2">
    <citation type="journal article" date="2017" name="Nature">
        <title>The Apostasia genome and the evolution of orchids.</title>
        <authorList>
            <person name="Zhang G.Q."/>
            <person name="Liu K.W."/>
            <person name="Li Z."/>
            <person name="Lohaus R."/>
            <person name="Hsiao Y.Y."/>
            <person name="Niu S.C."/>
            <person name="Wang J.Y."/>
            <person name="Lin Y.C."/>
            <person name="Xu Q."/>
            <person name="Chen L.J."/>
            <person name="Yoshida K."/>
            <person name="Fujiwara S."/>
            <person name="Wang Z.W."/>
            <person name="Zhang Y.Q."/>
            <person name="Mitsuda N."/>
            <person name="Wang M."/>
            <person name="Liu G.H."/>
            <person name="Pecoraro L."/>
            <person name="Huang H.X."/>
            <person name="Xiao X.J."/>
            <person name="Lin M."/>
            <person name="Wu X.Y."/>
            <person name="Wu W.L."/>
            <person name="Chen Y.Y."/>
            <person name="Chang S.B."/>
            <person name="Sakamoto S."/>
            <person name="Ohme-Takagi M."/>
            <person name="Yagi M."/>
            <person name="Zeng S.J."/>
            <person name="Shen C.Y."/>
            <person name="Yeh C.M."/>
            <person name="Luo Y.B."/>
            <person name="Tsai W.C."/>
            <person name="Van de Peer Y."/>
            <person name="Liu Z.J."/>
        </authorList>
    </citation>
    <scope>NUCLEOTIDE SEQUENCE [LARGE SCALE GENOMIC DNA]</scope>
    <source>
        <tissue evidence="2">The whole plant</tissue>
    </source>
</reference>
<feature type="region of interest" description="Disordered" evidence="1">
    <location>
        <begin position="54"/>
        <end position="89"/>
    </location>
</feature>
<dbReference type="Proteomes" id="UP000233837">
    <property type="component" value="Unassembled WGS sequence"/>
</dbReference>
<protein>
    <submittedName>
        <fullName evidence="2">Uncharacterized protein</fullName>
    </submittedName>
</protein>
<dbReference type="EMBL" id="KZ502407">
    <property type="protein sequence ID" value="PKU79845.1"/>
    <property type="molecule type" value="Genomic_DNA"/>
</dbReference>
<evidence type="ECO:0000313" key="2">
    <source>
        <dbReference type="EMBL" id="PKU79845.1"/>
    </source>
</evidence>
<proteinExistence type="predicted"/>
<dbReference type="PANTHER" id="PTHR33132:SF142">
    <property type="entry name" value="SERINE-RICH PROTEIN-LIKE PROTEIN"/>
    <property type="match status" value="1"/>
</dbReference>